<reference evidence="2" key="1">
    <citation type="submission" date="2013-12" db="EMBL/GenBank/DDBJ databases">
        <authorList>
            <person name="Omoto C.K."/>
            <person name="Sibley D."/>
            <person name="Venepally P."/>
            <person name="Hadjithomas M."/>
            <person name="Karamycheva S."/>
            <person name="Brunk B."/>
            <person name="Roos D."/>
            <person name="Caler E."/>
            <person name="Lorenzi H."/>
        </authorList>
    </citation>
    <scope>NUCLEOTIDE SEQUENCE</scope>
</reference>
<evidence type="ECO:0000313" key="3">
    <source>
        <dbReference type="Proteomes" id="UP000019763"/>
    </source>
</evidence>
<proteinExistence type="predicted"/>
<dbReference type="Proteomes" id="UP000019763">
    <property type="component" value="Unassembled WGS sequence"/>
</dbReference>
<comment type="caution">
    <text evidence="2">The sequence shown here is derived from an EMBL/GenBank/DDBJ whole genome shotgun (WGS) entry which is preliminary data.</text>
</comment>
<organism evidence="2 3">
    <name type="scientific">Gregarina niphandrodes</name>
    <name type="common">Septate eugregarine</name>
    <dbReference type="NCBI Taxonomy" id="110365"/>
    <lineage>
        <taxon>Eukaryota</taxon>
        <taxon>Sar</taxon>
        <taxon>Alveolata</taxon>
        <taxon>Apicomplexa</taxon>
        <taxon>Conoidasida</taxon>
        <taxon>Gregarinasina</taxon>
        <taxon>Eugregarinorida</taxon>
        <taxon>Gregarinidae</taxon>
        <taxon>Gregarina</taxon>
    </lineage>
</organism>
<evidence type="ECO:0000256" key="1">
    <source>
        <dbReference type="SAM" id="Phobius"/>
    </source>
</evidence>
<dbReference type="VEuPathDB" id="CryptoDB:GNI_133550"/>
<accession>A0A023B1R3</accession>
<keyword evidence="1 2" id="KW-0812">Transmembrane</keyword>
<keyword evidence="1" id="KW-0472">Membrane</keyword>
<name>A0A023B1R3_GRENI</name>
<dbReference type="EMBL" id="AFNH02000992">
    <property type="protein sequence ID" value="EZG46514.1"/>
    <property type="molecule type" value="Genomic_DNA"/>
</dbReference>
<feature type="transmembrane region" description="Helical" evidence="1">
    <location>
        <begin position="12"/>
        <end position="31"/>
    </location>
</feature>
<keyword evidence="1" id="KW-1133">Transmembrane helix</keyword>
<sequence length="395" mass="43491">MYQLDSNTRREAQGIRVCAGIVLLLITMLLTRLQDEAMMPSAPLKKNTDISRWAHTVVTCKSSNSRVVFFSLWPDTVVSWHQTIKMDEKNVQDEFDVNGYESLDGRPFAYSQQYAKNDTQPIHDIMVSRVNGKIVPLTTKSANCATGMCYVALIQTNGLACSKRNFLQSLDQNACSSISGDCYTLHTYDDLLEVASDGKGLGSNGHELTSICGDAQLTTLAYDQNDNSIWFSSGRGSSWYVNHFSLDTGTSSTAAVPSVNEEAILKVSYVSTINTRLGAAGNARVTDVPNIAGEPQKGDQEQAIASAPFLIYVAQDYIVLFRNAKDVGVILHIFNKTGMKLTKSIQFDHMDSAWIIDAADSQASNYLLLMGKILTTWASFFLQALGHLIHGKRKQ</sequence>
<dbReference type="RefSeq" id="XP_011132287.1">
    <property type="nucleotide sequence ID" value="XM_011133985.1"/>
</dbReference>
<protein>
    <submittedName>
        <fullName evidence="2">Transmembrane protein</fullName>
    </submittedName>
</protein>
<gene>
    <name evidence="2" type="ORF">GNI_133550</name>
</gene>
<dbReference type="GeneID" id="22914709"/>
<keyword evidence="3" id="KW-1185">Reference proteome</keyword>
<dbReference type="AlphaFoldDB" id="A0A023B1R3"/>
<evidence type="ECO:0000313" key="2">
    <source>
        <dbReference type="EMBL" id="EZG46514.1"/>
    </source>
</evidence>